<proteinExistence type="predicted"/>
<dbReference type="PANTHER" id="PTHR18901">
    <property type="entry name" value="2-DEOXYGLUCOSE-6-PHOSPHATE PHOSPHATASE 2"/>
    <property type="match status" value="1"/>
</dbReference>
<dbReference type="Pfam" id="PF13419">
    <property type="entry name" value="HAD_2"/>
    <property type="match status" value="1"/>
</dbReference>
<dbReference type="EMBL" id="CP063169">
    <property type="protein sequence ID" value="QOR72275.1"/>
    <property type="molecule type" value="Genomic_DNA"/>
</dbReference>
<dbReference type="InterPro" id="IPR023198">
    <property type="entry name" value="PGP-like_dom2"/>
</dbReference>
<evidence type="ECO:0000313" key="1">
    <source>
        <dbReference type="EMBL" id="QOR72275.1"/>
    </source>
</evidence>
<dbReference type="InterPro" id="IPR023214">
    <property type="entry name" value="HAD_sf"/>
</dbReference>
<dbReference type="CDD" id="cd07505">
    <property type="entry name" value="HAD_BPGM-like"/>
    <property type="match status" value="1"/>
</dbReference>
<sequence length="225" mass="23569">MTSPLPAGVLFDMDGTLVDTEPHWQSAQESLAAGAGTVWSQEDFEASIGRPMERWATILRDRGVPGSIEEIINQAVAHVSAQMRAEMPWLPGARELLTELAAAGVPCALVTNNTRTNAELLLEVAPHGALRLAVSSDDVSAPKPDPEPYLTAATRLGIDPARSIAFEDSAAGATSAHRAGLAVWFLTGHTSDPGVPARLLPSLDSVTTADVQAGLARAEGTPQHA</sequence>
<dbReference type="InterPro" id="IPR041492">
    <property type="entry name" value="HAD_2"/>
</dbReference>
<dbReference type="Gene3D" id="3.40.50.1000">
    <property type="entry name" value="HAD superfamily/HAD-like"/>
    <property type="match status" value="1"/>
</dbReference>
<dbReference type="NCBIfam" id="TIGR01509">
    <property type="entry name" value="HAD-SF-IA-v3"/>
    <property type="match status" value="1"/>
</dbReference>
<dbReference type="SFLD" id="SFLDG01129">
    <property type="entry name" value="C1.5:_HAD__Beta-PGM__Phosphata"/>
    <property type="match status" value="1"/>
</dbReference>
<dbReference type="KEGG" id="halt:IM660_08620"/>
<dbReference type="PRINTS" id="PR00413">
    <property type="entry name" value="HADHALOGNASE"/>
</dbReference>
<name>A0A7M1SXJ8_9MICO</name>
<dbReference type="RefSeq" id="WP_193498915.1">
    <property type="nucleotide sequence ID" value="NZ_CP063169.1"/>
</dbReference>
<reference evidence="1 2" key="1">
    <citation type="submission" date="2020-10" db="EMBL/GenBank/DDBJ databases">
        <title>Haloactinobacterium sp. RN3S43, a bacterium isolated from saline soil.</title>
        <authorList>
            <person name="Sun J.-Q."/>
        </authorList>
    </citation>
    <scope>NUCLEOTIDE SEQUENCE [LARGE SCALE GENOMIC DNA]</scope>
    <source>
        <strain evidence="1 2">RN3S43</strain>
    </source>
</reference>
<dbReference type="InterPro" id="IPR006439">
    <property type="entry name" value="HAD-SF_hydro_IA"/>
</dbReference>
<accession>A0A7M1SXJ8</accession>
<evidence type="ECO:0000313" key="2">
    <source>
        <dbReference type="Proteomes" id="UP000593758"/>
    </source>
</evidence>
<dbReference type="SUPFAM" id="SSF56784">
    <property type="entry name" value="HAD-like"/>
    <property type="match status" value="1"/>
</dbReference>
<protein>
    <submittedName>
        <fullName evidence="1">HAD family phosphatase</fullName>
    </submittedName>
</protein>
<dbReference type="PANTHER" id="PTHR18901:SF38">
    <property type="entry name" value="PSEUDOURIDINE-5'-PHOSPHATASE"/>
    <property type="match status" value="1"/>
</dbReference>
<dbReference type="Gene3D" id="1.10.150.240">
    <property type="entry name" value="Putative phosphatase, domain 2"/>
    <property type="match status" value="1"/>
</dbReference>
<keyword evidence="2" id="KW-1185">Reference proteome</keyword>
<dbReference type="AlphaFoldDB" id="A0A7M1SXJ8"/>
<dbReference type="Proteomes" id="UP000593758">
    <property type="component" value="Chromosome"/>
</dbReference>
<gene>
    <name evidence="1" type="ORF">IM660_08620</name>
</gene>
<dbReference type="InterPro" id="IPR036412">
    <property type="entry name" value="HAD-like_sf"/>
</dbReference>
<dbReference type="SFLD" id="SFLDS00003">
    <property type="entry name" value="Haloacid_Dehalogenase"/>
    <property type="match status" value="1"/>
</dbReference>
<organism evidence="1 2">
    <name type="scientific">Ruania alkalisoli</name>
    <dbReference type="NCBI Taxonomy" id="2779775"/>
    <lineage>
        <taxon>Bacteria</taxon>
        <taxon>Bacillati</taxon>
        <taxon>Actinomycetota</taxon>
        <taxon>Actinomycetes</taxon>
        <taxon>Micrococcales</taxon>
        <taxon>Ruaniaceae</taxon>
        <taxon>Ruania</taxon>
    </lineage>
</organism>